<dbReference type="PROSITE" id="PS50893">
    <property type="entry name" value="ABC_TRANSPORTER_2"/>
    <property type="match status" value="2"/>
</dbReference>
<dbReference type="GO" id="GO:0015421">
    <property type="term" value="F:ABC-type oligopeptide transporter activity"/>
    <property type="evidence" value="ECO:0007669"/>
    <property type="project" value="TreeGrafter"/>
</dbReference>
<keyword evidence="9 13" id="KW-1133">Transmembrane helix</keyword>
<feature type="transmembrane region" description="Helical" evidence="13">
    <location>
        <begin position="225"/>
        <end position="244"/>
    </location>
</feature>
<dbReference type="CDD" id="cd03249">
    <property type="entry name" value="ABC_MTABC3_MDL1_MDL2"/>
    <property type="match status" value="2"/>
</dbReference>
<dbReference type="FunFam" id="1.20.1560.10:FF:000121">
    <property type="entry name" value="ABC transporter B family member 9"/>
    <property type="match status" value="1"/>
</dbReference>
<keyword evidence="6" id="KW-0547">Nucleotide-binding</keyword>
<dbReference type="SUPFAM" id="SSF90123">
    <property type="entry name" value="ABC transporter transmembrane region"/>
    <property type="match status" value="2"/>
</dbReference>
<feature type="transmembrane region" description="Helical" evidence="13">
    <location>
        <begin position="201"/>
        <end position="219"/>
    </location>
</feature>
<evidence type="ECO:0000256" key="4">
    <source>
        <dbReference type="ARBA" id="ARBA00022692"/>
    </source>
</evidence>
<feature type="compositionally biased region" description="Basic and acidic residues" evidence="12">
    <location>
        <begin position="28"/>
        <end position="44"/>
    </location>
</feature>
<comment type="similarity">
    <text evidence="2">Belongs to the ABC transporter superfamily. ABCB family. Multidrug resistance exporter (TC 3.A.1.201) subfamily.</text>
</comment>
<feature type="transmembrane region" description="Helical" evidence="13">
    <location>
        <begin position="340"/>
        <end position="360"/>
    </location>
</feature>
<evidence type="ECO:0000256" key="3">
    <source>
        <dbReference type="ARBA" id="ARBA00022448"/>
    </source>
</evidence>
<feature type="transmembrane region" description="Helical" evidence="13">
    <location>
        <begin position="304"/>
        <end position="328"/>
    </location>
</feature>
<dbReference type="CDD" id="cd18577">
    <property type="entry name" value="ABC_6TM_Pgp_ABCB1_D1_like"/>
    <property type="match status" value="1"/>
</dbReference>
<reference evidence="16 17" key="1">
    <citation type="submission" date="2020-08" db="EMBL/GenBank/DDBJ databases">
        <authorList>
            <person name="Hejnol A."/>
        </authorList>
    </citation>
    <scope>NUCLEOTIDE SEQUENCE [LARGE SCALE GENOMIC DNA]</scope>
</reference>
<evidence type="ECO:0000256" key="8">
    <source>
        <dbReference type="ARBA" id="ARBA00022967"/>
    </source>
</evidence>
<feature type="region of interest" description="Disordered" evidence="12">
    <location>
        <begin position="1"/>
        <end position="44"/>
    </location>
</feature>
<dbReference type="InterPro" id="IPR003439">
    <property type="entry name" value="ABC_transporter-like_ATP-bd"/>
</dbReference>
<keyword evidence="4 13" id="KW-0812">Transmembrane</keyword>
<feature type="transmembrane region" description="Helical" evidence="13">
    <location>
        <begin position="951"/>
        <end position="978"/>
    </location>
</feature>
<dbReference type="GO" id="GO:0005524">
    <property type="term" value="F:ATP binding"/>
    <property type="evidence" value="ECO:0007669"/>
    <property type="project" value="UniProtKB-KW"/>
</dbReference>
<keyword evidence="10 13" id="KW-0472">Membrane</keyword>
<dbReference type="PROSITE" id="PS00211">
    <property type="entry name" value="ABC_TRANSPORTER_1"/>
    <property type="match status" value="2"/>
</dbReference>
<dbReference type="InterPro" id="IPR039421">
    <property type="entry name" value="Type_1_exporter"/>
</dbReference>
<dbReference type="Gene3D" id="1.20.1560.10">
    <property type="entry name" value="ABC transporter type 1, transmembrane domain"/>
    <property type="match status" value="1"/>
</dbReference>
<dbReference type="PANTHER" id="PTHR43394">
    <property type="entry name" value="ATP-DEPENDENT PERMEASE MDL1, MITOCHONDRIAL"/>
    <property type="match status" value="1"/>
</dbReference>
<feature type="domain" description="ABC transmembrane type-1" evidence="15">
    <location>
        <begin position="728"/>
        <end position="1014"/>
    </location>
</feature>
<feature type="transmembrane region" description="Helical" evidence="13">
    <location>
        <begin position="66"/>
        <end position="89"/>
    </location>
</feature>
<feature type="domain" description="ABC transmembrane type-1" evidence="15">
    <location>
        <begin position="69"/>
        <end position="368"/>
    </location>
</feature>
<evidence type="ECO:0000256" key="6">
    <source>
        <dbReference type="ARBA" id="ARBA00022741"/>
    </source>
</evidence>
<dbReference type="InterPro" id="IPR017871">
    <property type="entry name" value="ABC_transporter-like_CS"/>
</dbReference>
<evidence type="ECO:0000259" key="15">
    <source>
        <dbReference type="PROSITE" id="PS50929"/>
    </source>
</evidence>
<feature type="compositionally biased region" description="Polar residues" evidence="12">
    <location>
        <begin position="1"/>
        <end position="27"/>
    </location>
</feature>
<evidence type="ECO:0000256" key="2">
    <source>
        <dbReference type="ARBA" id="ARBA00007577"/>
    </source>
</evidence>
<name>A0A7I8VZ28_9ANNE</name>
<keyword evidence="5" id="KW-0677">Repeat</keyword>
<feature type="transmembrane region" description="Helical" evidence="13">
    <location>
        <begin position="847"/>
        <end position="867"/>
    </location>
</feature>
<organism evidence="16 17">
    <name type="scientific">Dimorphilus gyrociliatus</name>
    <dbReference type="NCBI Taxonomy" id="2664684"/>
    <lineage>
        <taxon>Eukaryota</taxon>
        <taxon>Metazoa</taxon>
        <taxon>Spiralia</taxon>
        <taxon>Lophotrochozoa</taxon>
        <taxon>Annelida</taxon>
        <taxon>Polychaeta</taxon>
        <taxon>Polychaeta incertae sedis</taxon>
        <taxon>Dinophilidae</taxon>
        <taxon>Dimorphilus</taxon>
    </lineage>
</organism>
<dbReference type="SMART" id="SM00382">
    <property type="entry name" value="AAA"/>
    <property type="match status" value="2"/>
</dbReference>
<dbReference type="GO" id="GO:0005743">
    <property type="term" value="C:mitochondrial inner membrane"/>
    <property type="evidence" value="ECO:0007669"/>
    <property type="project" value="TreeGrafter"/>
</dbReference>
<dbReference type="InterPro" id="IPR036640">
    <property type="entry name" value="ABC1_TM_sf"/>
</dbReference>
<dbReference type="Gene3D" id="3.40.50.300">
    <property type="entry name" value="P-loop containing nucleotide triphosphate hydrolases"/>
    <property type="match status" value="2"/>
</dbReference>
<evidence type="ECO:0000256" key="7">
    <source>
        <dbReference type="ARBA" id="ARBA00022840"/>
    </source>
</evidence>
<accession>A0A7I8VZ28</accession>
<dbReference type="PROSITE" id="PS50929">
    <property type="entry name" value="ABC_TM1F"/>
    <property type="match status" value="2"/>
</dbReference>
<dbReference type="Pfam" id="PF00005">
    <property type="entry name" value="ABC_tran"/>
    <property type="match status" value="2"/>
</dbReference>
<dbReference type="SUPFAM" id="SSF52540">
    <property type="entry name" value="P-loop containing nucleoside triphosphate hydrolases"/>
    <property type="match status" value="2"/>
</dbReference>
<feature type="transmembrane region" description="Helical" evidence="13">
    <location>
        <begin position="127"/>
        <end position="150"/>
    </location>
</feature>
<dbReference type="FunFam" id="1.20.1560.10:FF:000018">
    <property type="entry name" value="ATP-binding cassette subfamily B member 11"/>
    <property type="match status" value="1"/>
</dbReference>
<dbReference type="FunFam" id="3.40.50.300:FF:000479">
    <property type="entry name" value="Multidrug resistance protein 1A"/>
    <property type="match status" value="2"/>
</dbReference>
<evidence type="ECO:0000256" key="12">
    <source>
        <dbReference type="SAM" id="MobiDB-lite"/>
    </source>
</evidence>
<proteinExistence type="inferred from homology"/>
<evidence type="ECO:0000313" key="17">
    <source>
        <dbReference type="Proteomes" id="UP000549394"/>
    </source>
</evidence>
<dbReference type="OrthoDB" id="6500128at2759"/>
<evidence type="ECO:0000256" key="5">
    <source>
        <dbReference type="ARBA" id="ARBA00022737"/>
    </source>
</evidence>
<evidence type="ECO:0000256" key="13">
    <source>
        <dbReference type="SAM" id="Phobius"/>
    </source>
</evidence>
<keyword evidence="8" id="KW-1278">Translocase</keyword>
<evidence type="ECO:0000313" key="16">
    <source>
        <dbReference type="EMBL" id="CAD5121587.1"/>
    </source>
</evidence>
<dbReference type="InterPro" id="IPR027417">
    <property type="entry name" value="P-loop_NTPase"/>
</dbReference>
<evidence type="ECO:0000259" key="14">
    <source>
        <dbReference type="PROSITE" id="PS50893"/>
    </source>
</evidence>
<dbReference type="InterPro" id="IPR011527">
    <property type="entry name" value="ABC1_TM_dom"/>
</dbReference>
<dbReference type="EMBL" id="CAJFCJ010000014">
    <property type="protein sequence ID" value="CAD5121587.1"/>
    <property type="molecule type" value="Genomic_DNA"/>
</dbReference>
<feature type="transmembrane region" description="Helical" evidence="13">
    <location>
        <begin position="873"/>
        <end position="896"/>
    </location>
</feature>
<feature type="domain" description="ABC transporter" evidence="14">
    <location>
        <begin position="1049"/>
        <end position="1287"/>
    </location>
</feature>
<feature type="domain" description="ABC transporter" evidence="14">
    <location>
        <begin position="402"/>
        <end position="638"/>
    </location>
</feature>
<dbReference type="GO" id="GO:0090374">
    <property type="term" value="P:oligopeptide export from mitochondrion"/>
    <property type="evidence" value="ECO:0007669"/>
    <property type="project" value="TreeGrafter"/>
</dbReference>
<dbReference type="PANTHER" id="PTHR43394:SF27">
    <property type="entry name" value="ATP-DEPENDENT TRANSLOCASE ABCB1-LIKE"/>
    <property type="match status" value="1"/>
</dbReference>
<dbReference type="CDD" id="cd18578">
    <property type="entry name" value="ABC_6TM_Pgp_ABCB1_D2_like"/>
    <property type="match status" value="1"/>
</dbReference>
<evidence type="ECO:0000256" key="11">
    <source>
        <dbReference type="ARBA" id="ARBA00023180"/>
    </source>
</evidence>
<keyword evidence="11" id="KW-0325">Glycoprotein</keyword>
<feature type="transmembrane region" description="Helical" evidence="13">
    <location>
        <begin position="766"/>
        <end position="786"/>
    </location>
</feature>
<feature type="transmembrane region" description="Helical" evidence="13">
    <location>
        <begin position="724"/>
        <end position="746"/>
    </location>
</feature>
<dbReference type="InterPro" id="IPR003593">
    <property type="entry name" value="AAA+_ATPase"/>
</dbReference>
<dbReference type="GO" id="GO:0016887">
    <property type="term" value="F:ATP hydrolysis activity"/>
    <property type="evidence" value="ECO:0007669"/>
    <property type="project" value="InterPro"/>
</dbReference>
<dbReference type="Pfam" id="PF00664">
    <property type="entry name" value="ABC_membrane"/>
    <property type="match status" value="2"/>
</dbReference>
<comment type="caution">
    <text evidence="16">The sequence shown here is derived from an EMBL/GenBank/DDBJ whole genome shotgun (WGS) entry which is preliminary data.</text>
</comment>
<sequence>MTKSYQIEQISDSSTTTDMYQNSPIQNDNEKPVDTLEKKDEKEEKKKEKAVSITELYRYATTNDKLILFLGVFCGLGSGALQPVMFLFFGEMTNSFMNVEPVNGTISDEMREQLMEKLMKDMKKFSIYYVGFGAASFILSYAQFACFLSVSYRIAYKIRVALFGNIIHQEISWYDTNDTGELNTRLTDDVNKIQEGIGDKVGMIFQSLAMFIGGFSIGFAKGWKLTLVILAISPVLAIMGGITAKIMGLLTKKELGAYAKAGSVAEEVISSIRTVMAFSGQKKEITRYEKNLVQAKDFGIRKGIITGSLMGSFNVIIFGMMALAFWFGGKLVRDDNFEPGNILTVFFAVVIAAFSLGMLGPNIEALTTARGAAYVVFDLIDRQSKINSDSTVGSKPKIYGNIEFRDVKFKYPSRPDVQVLNGINIKVEPGKTLAFVGSSGCGKSTTVQLIQRFYDCEEGQILIDGTDIKEINVEWLRKNIGVVSQEPILFDCSIEENIRLGRDDVTEEEIRKAAKDANAYDFIKKLPKQFNTLVGERGAQLSGGQKQRIAIARALVRQPVILLLDEATSALDMESEAVVQDALNKASAGRTTIVIAHRLSTIKTANRICAFEGGRIVEEGTHSELMEMEDGIYHKLVSTQQNKTDEQEEETVSLDSYSHEKRRRFSSISTISGGSTRMKHPTSLLSYGSVTPSMHDAQKLETTDEEELGSPSLGRIFRLNSPEINWIILGCVGALGVGSVQPAFAVIFGDILKVLTKPKDQQAKDIAFYCGMFVVMGVGSGIMKFLQDSALGVSGGRLTMRLRKLTFTAFMKQDIPYYDKPQNSTGALTTRLATDASAVQGATGSRLGIIIQSFGTLGIGIILGFVYNWKLTLVLLAFVPFLILGGSMEMVVMMGIQGKSNKNLEEAGKISTQCIENIRTVAQLCKEKYFKRVYYNFLGLNHKSKMKKIHLIGLGFGLSQSVFFFAFAACFTFGAHLIKVDGENFQNVFKVFSAVAFGAQAIGEVASFAPNYGKAKVAAARLFKLFDRVPGIDSFSPDGMRPKETNGVVEFKAVRFNYPTRPDLPVLRGLNIKVETGQTLALVGSSGCGKSTTISLLERFYNPLSGSVTIDGLEISSLNIEWARQQMGLVQQEPILFDCTIGENIAYGDNSRVVSQNEIIEAAQKANIHNFICSLPNGYETPVGDKGTQLSGGQKQRVAIARALIRDPKILLLDEATSALDTESEAVVQEALDRAREGRTCITIAHRLSTIKNADVIVVISEGKVSEIGTHQELMDAQKFYYKLVQTQQRPH</sequence>
<protein>
    <submittedName>
        <fullName evidence="16">DgyrCDS10085</fullName>
    </submittedName>
</protein>
<evidence type="ECO:0000256" key="1">
    <source>
        <dbReference type="ARBA" id="ARBA00004141"/>
    </source>
</evidence>
<dbReference type="Proteomes" id="UP000549394">
    <property type="component" value="Unassembled WGS sequence"/>
</dbReference>
<evidence type="ECO:0000256" key="10">
    <source>
        <dbReference type="ARBA" id="ARBA00023136"/>
    </source>
</evidence>
<gene>
    <name evidence="16" type="ORF">DGYR_LOCUS9521</name>
</gene>
<keyword evidence="17" id="KW-1185">Reference proteome</keyword>
<keyword evidence="7" id="KW-0067">ATP-binding</keyword>
<keyword evidence="3" id="KW-0813">Transport</keyword>
<evidence type="ECO:0000256" key="9">
    <source>
        <dbReference type="ARBA" id="ARBA00022989"/>
    </source>
</evidence>
<comment type="subcellular location">
    <subcellularLocation>
        <location evidence="1">Membrane</location>
        <topology evidence="1">Multi-pass membrane protein</topology>
    </subcellularLocation>
</comment>